<sequence>MSGDVEILLIRASTVDFLVCTLDLGFRHFGSDSQRVDSTREKAESRGMRIETDALFDRKYDIIWTSEKGREECIWNQAQWRSNMSGC</sequence>
<accession>A0A4Z1GNT7</accession>
<organism evidence="1 2">
    <name type="scientific">Botrytis hyacinthi</name>
    <dbReference type="NCBI Taxonomy" id="278943"/>
    <lineage>
        <taxon>Eukaryota</taxon>
        <taxon>Fungi</taxon>
        <taxon>Dikarya</taxon>
        <taxon>Ascomycota</taxon>
        <taxon>Pezizomycotina</taxon>
        <taxon>Leotiomycetes</taxon>
        <taxon>Helotiales</taxon>
        <taxon>Sclerotiniaceae</taxon>
        <taxon>Botrytis</taxon>
    </lineage>
</organism>
<name>A0A4Z1GNT7_9HELO</name>
<evidence type="ECO:0000313" key="1">
    <source>
        <dbReference type="EMBL" id="TGO36211.1"/>
    </source>
</evidence>
<dbReference type="AlphaFoldDB" id="A0A4Z1GNT7"/>
<keyword evidence="2" id="KW-1185">Reference proteome</keyword>
<evidence type="ECO:0000313" key="2">
    <source>
        <dbReference type="Proteomes" id="UP000297814"/>
    </source>
</evidence>
<gene>
    <name evidence="1" type="ORF">BHYA_0132g00200</name>
</gene>
<dbReference type="EMBL" id="PQXK01000132">
    <property type="protein sequence ID" value="TGO36211.1"/>
    <property type="molecule type" value="Genomic_DNA"/>
</dbReference>
<comment type="caution">
    <text evidence="1">The sequence shown here is derived from an EMBL/GenBank/DDBJ whole genome shotgun (WGS) entry which is preliminary data.</text>
</comment>
<proteinExistence type="predicted"/>
<protein>
    <submittedName>
        <fullName evidence="1">Uncharacterized protein</fullName>
    </submittedName>
</protein>
<reference evidence="1 2" key="1">
    <citation type="submission" date="2017-12" db="EMBL/GenBank/DDBJ databases">
        <title>Comparative genomics of Botrytis spp.</title>
        <authorList>
            <person name="Valero-Jimenez C.A."/>
            <person name="Tapia P."/>
            <person name="Veloso J."/>
            <person name="Silva-Moreno E."/>
            <person name="Staats M."/>
            <person name="Valdes J.H."/>
            <person name="Van Kan J.A.L."/>
        </authorList>
    </citation>
    <scope>NUCLEOTIDE SEQUENCE [LARGE SCALE GENOMIC DNA]</scope>
    <source>
        <strain evidence="1 2">Bh0001</strain>
    </source>
</reference>
<dbReference type="Proteomes" id="UP000297814">
    <property type="component" value="Unassembled WGS sequence"/>
</dbReference>